<sequence length="65" mass="6790">HATAGEAAEIAARAGASALALTHISSRYAGDAREIREDAEAVDFDGTVFVAHDGLEYDVPYPDAD</sequence>
<dbReference type="AlphaFoldDB" id="A0A6B0SLG0"/>
<accession>A0A6B0SLG0</accession>
<comment type="caution">
    <text evidence="1">The sequence shown here is derived from an EMBL/GenBank/DDBJ whole genome shotgun (WGS) entry which is preliminary data.</text>
</comment>
<feature type="non-terminal residue" evidence="1">
    <location>
        <position position="1"/>
    </location>
</feature>
<organism evidence="1 2">
    <name type="scientific">Halobacterium bonnevillei</name>
    <dbReference type="NCBI Taxonomy" id="2692200"/>
    <lineage>
        <taxon>Archaea</taxon>
        <taxon>Methanobacteriati</taxon>
        <taxon>Methanobacteriota</taxon>
        <taxon>Stenosarchaea group</taxon>
        <taxon>Halobacteria</taxon>
        <taxon>Halobacteriales</taxon>
        <taxon>Halobacteriaceae</taxon>
        <taxon>Halobacterium</taxon>
    </lineage>
</organism>
<proteinExistence type="predicted"/>
<dbReference type="InterPro" id="IPR036866">
    <property type="entry name" value="RibonucZ/Hydroxyglut_hydro"/>
</dbReference>
<dbReference type="Gene3D" id="3.60.15.10">
    <property type="entry name" value="Ribonuclease Z/Hydroxyacylglutathione hydrolase-like"/>
    <property type="match status" value="1"/>
</dbReference>
<reference evidence="1 2" key="1">
    <citation type="submission" date="2019-12" db="EMBL/GenBank/DDBJ databases">
        <title>Isolation and characterization of three novel carbon monoxide-oxidizing members of Halobacteria from salione crusts and soils.</title>
        <authorList>
            <person name="Myers M.R."/>
            <person name="King G.M."/>
        </authorList>
    </citation>
    <scope>NUCLEOTIDE SEQUENCE [LARGE SCALE GENOMIC DNA]</scope>
    <source>
        <strain evidence="1 2">PCN9</strain>
    </source>
</reference>
<dbReference type="SUPFAM" id="SSF56281">
    <property type="entry name" value="Metallo-hydrolase/oxidoreductase"/>
    <property type="match status" value="1"/>
</dbReference>
<keyword evidence="2" id="KW-1185">Reference proteome</keyword>
<name>A0A6B0SLG0_9EURY</name>
<dbReference type="Proteomes" id="UP000471521">
    <property type="component" value="Unassembled WGS sequence"/>
</dbReference>
<dbReference type="EMBL" id="WUUU01000199">
    <property type="protein sequence ID" value="MXR22097.1"/>
    <property type="molecule type" value="Genomic_DNA"/>
</dbReference>
<evidence type="ECO:0000313" key="2">
    <source>
        <dbReference type="Proteomes" id="UP000471521"/>
    </source>
</evidence>
<protein>
    <submittedName>
        <fullName evidence="1">Ribonuclease Z</fullName>
    </submittedName>
</protein>
<evidence type="ECO:0000313" key="1">
    <source>
        <dbReference type="EMBL" id="MXR22097.1"/>
    </source>
</evidence>
<gene>
    <name evidence="1" type="ORF">GRX66_16405</name>
</gene>